<dbReference type="InterPro" id="IPR020845">
    <property type="entry name" value="AMP-binding_CS"/>
</dbReference>
<dbReference type="OrthoDB" id="1706066at2759"/>
<dbReference type="Proteomes" id="UP000015354">
    <property type="component" value="Unassembled WGS sequence"/>
</dbReference>
<feature type="domain" description="AMP-dependent synthetase/ligase" evidence="5">
    <location>
        <begin position="19"/>
        <end position="251"/>
    </location>
</feature>
<dbReference type="InterPro" id="IPR025110">
    <property type="entry name" value="AMP-bd_C"/>
</dbReference>
<evidence type="ECO:0000256" key="4">
    <source>
        <dbReference type="ARBA" id="ARBA00022840"/>
    </source>
</evidence>
<dbReference type="EMBL" id="ATMH01008186">
    <property type="protein sequence ID" value="EPY22660.1"/>
    <property type="molecule type" value="Genomic_DNA"/>
</dbReference>
<dbReference type="GO" id="GO:0003987">
    <property type="term" value="F:acetate-CoA ligase activity"/>
    <property type="evidence" value="ECO:0007669"/>
    <property type="project" value="UniProtKB-EC"/>
</dbReference>
<dbReference type="Gene3D" id="3.40.50.12780">
    <property type="entry name" value="N-terminal domain of ligase-like"/>
    <property type="match status" value="1"/>
</dbReference>
<name>S9VHJ9_9TRYP</name>
<dbReference type="InterPro" id="IPR000873">
    <property type="entry name" value="AMP-dep_synth/lig_dom"/>
</dbReference>
<sequence>MKEGRDTWYSDAVADLSHDQHTECPIEWMDAEDPLFLLYTSGSTGTPKAILHTTGGYMVYAGSTFKYTFDYHLDDVYFCTADIGWITGHSYVVYGPMLHAATSVLYEGLPNYPSASRWWELVEKHHVSLFYTAPTAIRSLMQLGDEHVTKCNRSSLRVLGTVGEPINAEAWRWYYETVGERHVDIVDTWWQTETGGHMVTPLPGCTPQKPGSATLPFFGIVPAILDPMTHKKKEGVVDGLLTIEKPWPGIARTIYNDHDRYEATYFAADGYYMTGDGAQRDADGYIWITGRVDDVLNVSGHRIGTSEVEDAVNRHPAVVESAVVPVPHDIKGESIYVYVTFQKETAVTAKVLDEVKANVRKIIGPLATPDYIQPAQTGLPKTRSGKIVRRVLRKIATKKYDDLGDVSTLMNPEVVKELIAAQAQWVYKKKL</sequence>
<organism evidence="7 8">
    <name type="scientific">Strigomonas culicis</name>
    <dbReference type="NCBI Taxonomy" id="28005"/>
    <lineage>
        <taxon>Eukaryota</taxon>
        <taxon>Discoba</taxon>
        <taxon>Euglenozoa</taxon>
        <taxon>Kinetoplastea</taxon>
        <taxon>Metakinetoplastina</taxon>
        <taxon>Trypanosomatida</taxon>
        <taxon>Trypanosomatidae</taxon>
        <taxon>Strigomonadinae</taxon>
        <taxon>Strigomonas</taxon>
    </lineage>
</organism>
<dbReference type="InterPro" id="IPR045851">
    <property type="entry name" value="AMP-bd_C_sf"/>
</dbReference>
<keyword evidence="4" id="KW-0067">ATP-binding</keyword>
<accession>S9VHJ9</accession>
<comment type="caution">
    <text evidence="7">The sequence shown here is derived from an EMBL/GenBank/DDBJ whole genome shotgun (WGS) entry which is preliminary data.</text>
</comment>
<dbReference type="PANTHER" id="PTHR24095">
    <property type="entry name" value="ACETYL-COENZYME A SYNTHETASE"/>
    <property type="match status" value="1"/>
</dbReference>
<feature type="domain" description="AMP-binding enzyme C-terminal" evidence="6">
    <location>
        <begin position="307"/>
        <end position="386"/>
    </location>
</feature>
<dbReference type="AlphaFoldDB" id="S9VHJ9"/>
<protein>
    <recommendedName>
        <fullName evidence="1">acetate--CoA ligase</fullName>
        <ecNumber evidence="1">6.2.1.1</ecNumber>
    </recommendedName>
</protein>
<dbReference type="InterPro" id="IPR042099">
    <property type="entry name" value="ANL_N_sf"/>
</dbReference>
<dbReference type="PROSITE" id="PS00455">
    <property type="entry name" value="AMP_BINDING"/>
    <property type="match status" value="1"/>
</dbReference>
<dbReference type="SUPFAM" id="SSF56801">
    <property type="entry name" value="Acetyl-CoA synthetase-like"/>
    <property type="match status" value="1"/>
</dbReference>
<reference evidence="7 8" key="1">
    <citation type="journal article" date="2013" name="PLoS ONE">
        <title>Predicting the Proteins of Angomonas deanei, Strigomonas culicis and Their Respective Endosymbionts Reveals New Aspects of the Trypanosomatidae Family.</title>
        <authorList>
            <person name="Motta M.C."/>
            <person name="Martins A.C."/>
            <person name="de Souza S.S."/>
            <person name="Catta-Preta C.M."/>
            <person name="Silva R."/>
            <person name="Klein C.C."/>
            <person name="de Almeida L.G."/>
            <person name="de Lima Cunha O."/>
            <person name="Ciapina L.P."/>
            <person name="Brocchi M."/>
            <person name="Colabardini A.C."/>
            <person name="de Araujo Lima B."/>
            <person name="Machado C.R."/>
            <person name="de Almeida Soares C.M."/>
            <person name="Probst C.M."/>
            <person name="de Menezes C.B."/>
            <person name="Thompson C.E."/>
            <person name="Bartholomeu D.C."/>
            <person name="Gradia D.F."/>
            <person name="Pavoni D.P."/>
            <person name="Grisard E.C."/>
            <person name="Fantinatti-Garboggini F."/>
            <person name="Marchini F.K."/>
            <person name="Rodrigues-Luiz G.F."/>
            <person name="Wagner G."/>
            <person name="Goldman G.H."/>
            <person name="Fietto J.L."/>
            <person name="Elias M.C."/>
            <person name="Goldman M.H."/>
            <person name="Sagot M.F."/>
            <person name="Pereira M."/>
            <person name="Stoco P.H."/>
            <person name="de Mendonca-Neto R.P."/>
            <person name="Teixeira S.M."/>
            <person name="Maciel T.E."/>
            <person name="de Oliveira Mendes T.A."/>
            <person name="Urmenyi T.P."/>
            <person name="de Souza W."/>
            <person name="Schenkman S."/>
            <person name="de Vasconcelos A.T."/>
        </authorList>
    </citation>
    <scope>NUCLEOTIDE SEQUENCE [LARGE SCALE GENOMIC DNA]</scope>
</reference>
<keyword evidence="8" id="KW-1185">Reference proteome</keyword>
<dbReference type="GO" id="GO:0006085">
    <property type="term" value="P:acetyl-CoA biosynthetic process"/>
    <property type="evidence" value="ECO:0007669"/>
    <property type="project" value="TreeGrafter"/>
</dbReference>
<evidence type="ECO:0000259" key="6">
    <source>
        <dbReference type="Pfam" id="PF13193"/>
    </source>
</evidence>
<dbReference type="PANTHER" id="PTHR24095:SF14">
    <property type="entry name" value="ACETYL-COENZYME A SYNTHETASE 1"/>
    <property type="match status" value="1"/>
</dbReference>
<evidence type="ECO:0000259" key="5">
    <source>
        <dbReference type="Pfam" id="PF00501"/>
    </source>
</evidence>
<keyword evidence="3" id="KW-0547">Nucleotide-binding</keyword>
<dbReference type="GO" id="GO:0005524">
    <property type="term" value="F:ATP binding"/>
    <property type="evidence" value="ECO:0007669"/>
    <property type="project" value="UniProtKB-KW"/>
</dbReference>
<dbReference type="FunFam" id="3.30.300.30:FF:000004">
    <property type="entry name" value="Acetyl-coenzyme A synthetase"/>
    <property type="match status" value="1"/>
</dbReference>
<evidence type="ECO:0000256" key="3">
    <source>
        <dbReference type="ARBA" id="ARBA00022741"/>
    </source>
</evidence>
<dbReference type="Pfam" id="PF00501">
    <property type="entry name" value="AMP-binding"/>
    <property type="match status" value="1"/>
</dbReference>
<gene>
    <name evidence="7" type="ORF">STCU_08186</name>
</gene>
<evidence type="ECO:0000256" key="2">
    <source>
        <dbReference type="ARBA" id="ARBA00022598"/>
    </source>
</evidence>
<proteinExistence type="predicted"/>
<evidence type="ECO:0000313" key="7">
    <source>
        <dbReference type="EMBL" id="EPY22660.1"/>
    </source>
</evidence>
<dbReference type="EC" id="6.2.1.1" evidence="1"/>
<keyword evidence="2" id="KW-0436">Ligase</keyword>
<evidence type="ECO:0000313" key="8">
    <source>
        <dbReference type="Proteomes" id="UP000015354"/>
    </source>
</evidence>
<dbReference type="Pfam" id="PF13193">
    <property type="entry name" value="AMP-binding_C"/>
    <property type="match status" value="1"/>
</dbReference>
<evidence type="ECO:0000256" key="1">
    <source>
        <dbReference type="ARBA" id="ARBA00013275"/>
    </source>
</evidence>
<dbReference type="Gene3D" id="3.30.300.30">
    <property type="match status" value="1"/>
</dbReference>